<feature type="region of interest" description="Disordered" evidence="1">
    <location>
        <begin position="77"/>
        <end position="153"/>
    </location>
</feature>
<evidence type="ECO:0000313" key="3">
    <source>
        <dbReference type="Proteomes" id="UP000023152"/>
    </source>
</evidence>
<feature type="compositionally biased region" description="Acidic residues" evidence="1">
    <location>
        <begin position="77"/>
        <end position="86"/>
    </location>
</feature>
<accession>X6LUE2</accession>
<feature type="region of interest" description="Disordered" evidence="1">
    <location>
        <begin position="1"/>
        <end position="24"/>
    </location>
</feature>
<comment type="caution">
    <text evidence="2">The sequence shown here is derived from an EMBL/GenBank/DDBJ whole genome shotgun (WGS) entry which is preliminary data.</text>
</comment>
<organism evidence="2 3">
    <name type="scientific">Reticulomyxa filosa</name>
    <dbReference type="NCBI Taxonomy" id="46433"/>
    <lineage>
        <taxon>Eukaryota</taxon>
        <taxon>Sar</taxon>
        <taxon>Rhizaria</taxon>
        <taxon>Retaria</taxon>
        <taxon>Foraminifera</taxon>
        <taxon>Monothalamids</taxon>
        <taxon>Reticulomyxidae</taxon>
        <taxon>Reticulomyxa</taxon>
    </lineage>
</organism>
<name>X6LUE2_RETFI</name>
<dbReference type="AlphaFoldDB" id="X6LUE2"/>
<evidence type="ECO:0000256" key="1">
    <source>
        <dbReference type="SAM" id="MobiDB-lite"/>
    </source>
</evidence>
<feature type="non-terminal residue" evidence="2">
    <location>
        <position position="1"/>
    </location>
</feature>
<feature type="compositionally biased region" description="Basic and acidic residues" evidence="1">
    <location>
        <begin position="1"/>
        <end position="13"/>
    </location>
</feature>
<dbReference type="EMBL" id="ASPP01028973">
    <property type="protein sequence ID" value="ETO04757.1"/>
    <property type="molecule type" value="Genomic_DNA"/>
</dbReference>
<dbReference type="Proteomes" id="UP000023152">
    <property type="component" value="Unassembled WGS sequence"/>
</dbReference>
<proteinExistence type="predicted"/>
<gene>
    <name evidence="2" type="ORF">RFI_32639</name>
</gene>
<protein>
    <submittedName>
        <fullName evidence="2">Uncharacterized protein</fullName>
    </submittedName>
</protein>
<keyword evidence="3" id="KW-1185">Reference proteome</keyword>
<evidence type="ECO:0000313" key="2">
    <source>
        <dbReference type="EMBL" id="ETO04757.1"/>
    </source>
</evidence>
<sequence length="153" mass="17351">INGKDNEEKRMESPSRNSIHSPTVSLNKIKTLDIDAQPSREHKSLSILEATTDEIWKAQFQKQQRDLQELRKLQEQLDEGTEIDERELERPKSVSRKYQRNSGVLHTYSLTTSNVQTPSATSTVDSTKNGHHQTSPTVNTVASPTRPRTSTKL</sequence>
<feature type="compositionally biased region" description="Polar residues" evidence="1">
    <location>
        <begin position="100"/>
        <end position="153"/>
    </location>
</feature>
<feature type="compositionally biased region" description="Polar residues" evidence="1">
    <location>
        <begin position="14"/>
        <end position="24"/>
    </location>
</feature>
<reference evidence="2 3" key="1">
    <citation type="journal article" date="2013" name="Curr. Biol.">
        <title>The Genome of the Foraminiferan Reticulomyxa filosa.</title>
        <authorList>
            <person name="Glockner G."/>
            <person name="Hulsmann N."/>
            <person name="Schleicher M."/>
            <person name="Noegel A.A."/>
            <person name="Eichinger L."/>
            <person name="Gallinger C."/>
            <person name="Pawlowski J."/>
            <person name="Sierra R."/>
            <person name="Euteneuer U."/>
            <person name="Pillet L."/>
            <person name="Moustafa A."/>
            <person name="Platzer M."/>
            <person name="Groth M."/>
            <person name="Szafranski K."/>
            <person name="Schliwa M."/>
        </authorList>
    </citation>
    <scope>NUCLEOTIDE SEQUENCE [LARGE SCALE GENOMIC DNA]</scope>
</reference>